<dbReference type="Proteomes" id="UP000078446">
    <property type="component" value="Unassembled WGS sequence"/>
</dbReference>
<dbReference type="Gene3D" id="3.40.50.150">
    <property type="entry name" value="Vaccinia Virus protein VP39"/>
    <property type="match status" value="1"/>
</dbReference>
<proteinExistence type="predicted"/>
<dbReference type="Pfam" id="PF01555">
    <property type="entry name" value="N6_N4_Mtase"/>
    <property type="match status" value="1"/>
</dbReference>
<organism evidence="4 5">
    <name type="scientific">Moraxella catarrhalis</name>
    <name type="common">Branhamella catarrhalis</name>
    <dbReference type="NCBI Taxonomy" id="480"/>
    <lineage>
        <taxon>Bacteria</taxon>
        <taxon>Pseudomonadati</taxon>
        <taxon>Pseudomonadota</taxon>
        <taxon>Gammaproteobacteria</taxon>
        <taxon>Moraxellales</taxon>
        <taxon>Moraxellaceae</taxon>
        <taxon>Moraxella</taxon>
    </lineage>
</organism>
<keyword evidence="1 4" id="KW-0489">Methyltransferase</keyword>
<evidence type="ECO:0000313" key="5">
    <source>
        <dbReference type="Proteomes" id="UP000078446"/>
    </source>
</evidence>
<dbReference type="GO" id="GO:0032259">
    <property type="term" value="P:methylation"/>
    <property type="evidence" value="ECO:0007669"/>
    <property type="project" value="UniProtKB-KW"/>
</dbReference>
<dbReference type="InterPro" id="IPR029063">
    <property type="entry name" value="SAM-dependent_MTases_sf"/>
</dbReference>
<sequence length="112" mass="12835">MKKLNGDKQQKDIWRLPAVGSWEKTQGKHPTQKPLGLLSRIILSSTQKGDLILDPFSGSGTTGIASILLDRKYVGIEQELEFLKLSKRRYQTMTLESKYEFKQKIREQISVI</sequence>
<protein>
    <submittedName>
        <fullName evidence="4">DNA modification methyltransferase</fullName>
        <ecNumber evidence="4">2.1.1.-</ecNumber>
    </submittedName>
</protein>
<dbReference type="GO" id="GO:0008170">
    <property type="term" value="F:N-methyltransferase activity"/>
    <property type="evidence" value="ECO:0007669"/>
    <property type="project" value="InterPro"/>
</dbReference>
<dbReference type="EMBL" id="LXHE01000026">
    <property type="protein sequence ID" value="OAU98797.1"/>
    <property type="molecule type" value="Genomic_DNA"/>
</dbReference>
<dbReference type="PRINTS" id="PR00508">
    <property type="entry name" value="S21N4MTFRASE"/>
</dbReference>
<dbReference type="SUPFAM" id="SSF53335">
    <property type="entry name" value="S-adenosyl-L-methionine-dependent methyltransferases"/>
    <property type="match status" value="1"/>
</dbReference>
<dbReference type="EC" id="2.1.1.-" evidence="4"/>
<gene>
    <name evidence="4" type="ORF">AO382_2308</name>
</gene>
<comment type="caution">
    <text evidence="4">The sequence shown here is derived from an EMBL/GenBank/DDBJ whole genome shotgun (WGS) entry which is preliminary data.</text>
</comment>
<feature type="domain" description="DNA methylase N-4/N-6" evidence="3">
    <location>
        <begin position="6"/>
        <end position="87"/>
    </location>
</feature>
<dbReference type="AlphaFoldDB" id="A0A7Z1A2R3"/>
<name>A0A7Z1A2R3_MORCA</name>
<reference evidence="4 5" key="1">
    <citation type="journal article" date="2016" name="Genome Biol. Evol.">
        <title>Comparative Genomic Analyses of the Moraxella catarrhalis Serosensitive and Seroresistant Lineages Demonstrate Their Independent Evolution.</title>
        <authorList>
            <person name="Earl J.P."/>
            <person name="de Vries S.P."/>
            <person name="Ahmed A."/>
            <person name="Powell E."/>
            <person name="Schultz M.P."/>
            <person name="Hermans P.W."/>
            <person name="Hill D.J."/>
            <person name="Zhou Z."/>
            <person name="Constantinidou C.I."/>
            <person name="Hu F.Z."/>
            <person name="Bootsma H.J."/>
            <person name="Ehrlich G.D."/>
        </authorList>
    </citation>
    <scope>NUCLEOTIDE SEQUENCE [LARGE SCALE GENOMIC DNA]</scope>
    <source>
        <strain evidence="4 5">Z7574</strain>
    </source>
</reference>
<evidence type="ECO:0000256" key="1">
    <source>
        <dbReference type="ARBA" id="ARBA00022603"/>
    </source>
</evidence>
<accession>A0A7Z1A2R3</accession>
<evidence type="ECO:0000259" key="3">
    <source>
        <dbReference type="Pfam" id="PF01555"/>
    </source>
</evidence>
<evidence type="ECO:0000313" key="4">
    <source>
        <dbReference type="EMBL" id="OAU98797.1"/>
    </source>
</evidence>
<keyword evidence="2 4" id="KW-0808">Transferase</keyword>
<dbReference type="GO" id="GO:0003677">
    <property type="term" value="F:DNA binding"/>
    <property type="evidence" value="ECO:0007669"/>
    <property type="project" value="InterPro"/>
</dbReference>
<evidence type="ECO:0000256" key="2">
    <source>
        <dbReference type="ARBA" id="ARBA00022679"/>
    </source>
</evidence>
<dbReference type="InterPro" id="IPR002941">
    <property type="entry name" value="DNA_methylase_N4/N6"/>
</dbReference>
<dbReference type="InterPro" id="IPR001091">
    <property type="entry name" value="RM_Methyltransferase"/>
</dbReference>